<dbReference type="InterPro" id="IPR035940">
    <property type="entry name" value="CAP_sf"/>
</dbReference>
<keyword evidence="1" id="KW-0732">Signal</keyword>
<keyword evidence="5" id="KW-1185">Reference proteome</keyword>
<feature type="domain" description="SCP" evidence="2">
    <location>
        <begin position="21"/>
        <end position="142"/>
    </location>
</feature>
<dbReference type="EMBL" id="MU848527">
    <property type="protein sequence ID" value="KAK2632379.1"/>
    <property type="molecule type" value="Genomic_DNA"/>
</dbReference>
<dbReference type="AlphaFoldDB" id="A0A058ZSL2"/>
<dbReference type="GO" id="GO:0005615">
    <property type="term" value="C:extracellular space"/>
    <property type="evidence" value="ECO:0000318"/>
    <property type="project" value="GO_Central"/>
</dbReference>
<dbReference type="SMART" id="SM00198">
    <property type="entry name" value="SCP"/>
    <property type="match status" value="1"/>
</dbReference>
<evidence type="ECO:0000313" key="4">
    <source>
        <dbReference type="EMBL" id="KCW44803.1"/>
    </source>
</evidence>
<sequence>LDFLTNIGLICALAGALAAQDSRQDFIDEQTAARAEVGVGPITWSRMVVAYAQKYADEPRGDCDLEHCGGPYGKNLVKGYGILSGRDSVKMWPGEKDNYDYCSNSCVGGECLNYTQVVWRNLVRLGCARVKCDNRRWSPILPAITDGERSY</sequence>
<gene>
    <name evidence="4" type="ORF">EUGRSUZ_L01634</name>
</gene>
<dbReference type="FunFam" id="3.40.33.10:FF:000004">
    <property type="entry name" value="CAP, cysteine-rich secretory protein, antigen 5"/>
    <property type="match status" value="1"/>
</dbReference>
<dbReference type="EMBL" id="KK199043">
    <property type="protein sequence ID" value="KCW44803.1"/>
    <property type="molecule type" value="Genomic_DNA"/>
</dbReference>
<reference evidence="4" key="1">
    <citation type="submission" date="2013-07" db="EMBL/GenBank/DDBJ databases">
        <title>The genome of Eucalyptus grandis.</title>
        <authorList>
            <person name="Schmutz J."/>
            <person name="Hayes R."/>
            <person name="Myburg A."/>
            <person name="Tuskan G."/>
            <person name="Grattapaglia D."/>
            <person name="Rokhsar D.S."/>
        </authorList>
    </citation>
    <scope>NUCLEOTIDE SEQUENCE</scope>
    <source>
        <tissue evidence="4">Leaf extractions</tissue>
    </source>
</reference>
<dbReference type="PANTHER" id="PTHR10334">
    <property type="entry name" value="CYSTEINE-RICH SECRETORY PROTEIN-RELATED"/>
    <property type="match status" value="1"/>
</dbReference>
<evidence type="ECO:0000256" key="1">
    <source>
        <dbReference type="SAM" id="SignalP"/>
    </source>
</evidence>
<evidence type="ECO:0000313" key="5">
    <source>
        <dbReference type="Proteomes" id="UP000030711"/>
    </source>
</evidence>
<evidence type="ECO:0000259" key="2">
    <source>
        <dbReference type="SMART" id="SM00198"/>
    </source>
</evidence>
<dbReference type="Gene3D" id="3.40.33.10">
    <property type="entry name" value="CAP"/>
    <property type="match status" value="1"/>
</dbReference>
<name>A0A058ZSL2_EUCGR</name>
<dbReference type="InParanoid" id="A0A058ZSL2"/>
<organism evidence="4">
    <name type="scientific">Eucalyptus grandis</name>
    <name type="common">Flooded gum</name>
    <dbReference type="NCBI Taxonomy" id="71139"/>
    <lineage>
        <taxon>Eukaryota</taxon>
        <taxon>Viridiplantae</taxon>
        <taxon>Streptophyta</taxon>
        <taxon>Embryophyta</taxon>
        <taxon>Tracheophyta</taxon>
        <taxon>Spermatophyta</taxon>
        <taxon>Magnoliopsida</taxon>
        <taxon>eudicotyledons</taxon>
        <taxon>Gunneridae</taxon>
        <taxon>Pentapetalae</taxon>
        <taxon>rosids</taxon>
        <taxon>malvids</taxon>
        <taxon>Myrtales</taxon>
        <taxon>Myrtaceae</taxon>
        <taxon>Myrtoideae</taxon>
        <taxon>Eucalypteae</taxon>
        <taxon>Eucalyptus</taxon>
    </lineage>
</organism>
<feature type="signal peptide" evidence="1">
    <location>
        <begin position="1"/>
        <end position="18"/>
    </location>
</feature>
<dbReference type="eggNOG" id="KOG3017">
    <property type="taxonomic scope" value="Eukaryota"/>
</dbReference>
<feature type="non-terminal residue" evidence="4">
    <location>
        <position position="1"/>
    </location>
</feature>
<dbReference type="Proteomes" id="UP000030711">
    <property type="component" value="Unassembled WGS sequence"/>
</dbReference>
<evidence type="ECO:0000313" key="3">
    <source>
        <dbReference type="EMBL" id="KAK2632379.1"/>
    </source>
</evidence>
<accession>A0A058ZSL2</accession>
<reference evidence="3" key="2">
    <citation type="journal article" date="2014" name="Nature">
        <title>The genome of Eucalyptus grandis.</title>
        <authorList>
            <person name="Myburg A.A."/>
            <person name="Grattapaglia D."/>
            <person name="Tuskan G.A."/>
            <person name="Hellsten U."/>
            <person name="Hayes R.D."/>
            <person name="Grimwood J."/>
            <person name="Jenkins J."/>
            <person name="Lindquist E."/>
            <person name="Tice H."/>
            <person name="Bauer D."/>
            <person name="Goodstein D.M."/>
            <person name="Dubchak I."/>
            <person name="Poliakov A."/>
            <person name="Mizrachi E."/>
            <person name="Kullan A.R."/>
            <person name="Hussey S.G."/>
            <person name="Pinard D."/>
            <person name="van der Merwe K."/>
            <person name="Singh P."/>
            <person name="van Jaarsveld I."/>
            <person name="Silva-Junior O.B."/>
            <person name="Togawa R.C."/>
            <person name="Pappas M.R."/>
            <person name="Faria D.A."/>
            <person name="Sansaloni C.P."/>
            <person name="Petroli C.D."/>
            <person name="Yang X."/>
            <person name="Ranjan P."/>
            <person name="Tschaplinski T.J."/>
            <person name="Ye C.Y."/>
            <person name="Li T."/>
            <person name="Sterck L."/>
            <person name="Vanneste K."/>
            <person name="Murat F."/>
            <person name="Soler M."/>
            <person name="Clemente H.S."/>
            <person name="Saidi N."/>
            <person name="Cassan-Wang H."/>
            <person name="Dunand C."/>
            <person name="Hefer C.A."/>
            <person name="Bornberg-Bauer E."/>
            <person name="Kersting A.R."/>
            <person name="Vining K."/>
            <person name="Amarasinghe V."/>
            <person name="Ranik M."/>
            <person name="Naithani S."/>
            <person name="Elser J."/>
            <person name="Boyd A.E."/>
            <person name="Liston A."/>
            <person name="Spatafora J.W."/>
            <person name="Dharmwardhana P."/>
            <person name="Raja R."/>
            <person name="Sullivan C."/>
            <person name="Romanel E."/>
            <person name="Alves-Ferreira M."/>
            <person name="Kulheim C."/>
            <person name="Foley W."/>
            <person name="Carocha V."/>
            <person name="Paiva J."/>
            <person name="Kudrna D."/>
            <person name="Brommonschenkel S.H."/>
            <person name="Pasquali G."/>
            <person name="Byrne M."/>
            <person name="Rigault P."/>
            <person name="Tibbits J."/>
            <person name="Spokevicius A."/>
            <person name="Jones R.C."/>
            <person name="Steane D.A."/>
            <person name="Vaillancourt R.E."/>
            <person name="Potts B.M."/>
            <person name="Joubert F."/>
            <person name="Barry K."/>
            <person name="Pappas G.J."/>
            <person name="Strauss S.H."/>
            <person name="Jaiswal P."/>
            <person name="Grima-Pettenati J."/>
            <person name="Salse J."/>
            <person name="Van de Peer Y."/>
            <person name="Rokhsar D.S."/>
            <person name="Schmutz J."/>
        </authorList>
    </citation>
    <scope>NUCLEOTIDE SEQUENCE</scope>
    <source>
        <tissue evidence="3">Leaf extractions</tissue>
    </source>
</reference>
<proteinExistence type="predicted"/>
<dbReference type="InterPro" id="IPR001283">
    <property type="entry name" value="CRISP-related"/>
</dbReference>
<protein>
    <recommendedName>
        <fullName evidence="2">SCP domain-containing protein</fullName>
    </recommendedName>
</protein>
<dbReference type="SUPFAM" id="SSF55797">
    <property type="entry name" value="PR-1-like"/>
    <property type="match status" value="1"/>
</dbReference>
<reference evidence="3" key="4">
    <citation type="submission" date="2023-07" db="EMBL/GenBank/DDBJ databases">
        <authorList>
            <person name="Myburg A.A."/>
            <person name="Grattapaglia D."/>
            <person name="Tuskan G.A."/>
            <person name="Hellsten U."/>
            <person name="Hayes R.D."/>
            <person name="Grimwood J."/>
            <person name="Jenkins J."/>
            <person name="Lindquist E."/>
            <person name="Tice H."/>
            <person name="Bauer D."/>
            <person name="Goodstein D.M."/>
            <person name="Dubchak I."/>
            <person name="Poliakov A."/>
            <person name="Mizrachi E."/>
            <person name="Kullan A.R."/>
            <person name="Hussey S.G."/>
            <person name="Pinard D."/>
            <person name="Van D.M."/>
            <person name="Singh P."/>
            <person name="Van J.I."/>
            <person name="Silva-Junior O.B."/>
            <person name="Togawa R.C."/>
            <person name="Pappas M.R."/>
            <person name="Faria D.A."/>
            <person name="Sansaloni C.P."/>
            <person name="Petroli C.D."/>
            <person name="Yang X."/>
            <person name="Ranjan P."/>
            <person name="Tschaplinski T.J."/>
            <person name="Ye C.Y."/>
            <person name="Li T."/>
            <person name="Sterck L."/>
            <person name="Vanneste K."/>
            <person name="Murat F."/>
            <person name="Soler M."/>
            <person name="Clemente H.S."/>
            <person name="Saidi N."/>
            <person name="Cassan-Wang H."/>
            <person name="Dunand C."/>
            <person name="Hefer C.A."/>
            <person name="Bornberg-Bauer E."/>
            <person name="Kersting A.R."/>
            <person name="Vining K."/>
            <person name="Amarasinghe V."/>
            <person name="Ranik M."/>
            <person name="Naithani S."/>
            <person name="Elser J."/>
            <person name="Boyd A.E."/>
            <person name="Liston A."/>
            <person name="Spatafora J.W."/>
            <person name="Dharmwardhana P."/>
            <person name="Raja R."/>
            <person name="Sullivan C."/>
            <person name="Romanel E."/>
            <person name="Alves-Ferreira M."/>
            <person name="Kulheim C."/>
            <person name="Foley W."/>
            <person name="Carocha V."/>
            <person name="Paiva J."/>
            <person name="Kudrna D."/>
            <person name="Brommonschenkel S.H."/>
            <person name="Pasquali G."/>
            <person name="Byrne M."/>
            <person name="Rigault P."/>
            <person name="Tibbits J."/>
            <person name="Spokevicius A."/>
            <person name="Jones R.C."/>
            <person name="Steane D.A."/>
            <person name="Vaillancourt R.E."/>
            <person name="Potts B.M."/>
            <person name="Joubert F."/>
            <person name="Barry K."/>
            <person name="Pappas G.J."/>
            <person name="Strauss S.H."/>
            <person name="Jaiswal P."/>
            <person name="Grima-Pettenati J."/>
            <person name="Salse J."/>
            <person name="Van D.P."/>
            <person name="Rokhsar D.S."/>
            <person name="Schmutz J."/>
        </authorList>
    </citation>
    <scope>NUCLEOTIDE SEQUENCE</scope>
    <source>
        <tissue evidence="3">Leaf extractions</tissue>
    </source>
</reference>
<dbReference type="Pfam" id="PF00188">
    <property type="entry name" value="CAP"/>
    <property type="match status" value="1"/>
</dbReference>
<feature type="chain" id="PRO_5042326414" description="SCP domain-containing protein" evidence="1">
    <location>
        <begin position="19"/>
        <end position="151"/>
    </location>
</feature>
<dbReference type="InterPro" id="IPR014044">
    <property type="entry name" value="CAP_dom"/>
</dbReference>
<reference evidence="3" key="3">
    <citation type="submission" date="2023-04" db="EMBL/GenBank/DDBJ databases">
        <title>WGS assembly of Eucalyptus grandis.</title>
        <authorList>
            <person name="Myburg A."/>
            <person name="Grattapaglia D."/>
            <person name="Tuskan G."/>
            <person name="Hellsten U."/>
            <person name="Hayes R."/>
            <person name="Grimwood J."/>
            <person name="Jenkins J."/>
            <person name="Lindquist E."/>
            <person name="Tice H."/>
            <person name="Bauer D."/>
            <person name="Goodstein D."/>
            <person name="Dubchak I."/>
            <person name="Poliakov A."/>
            <person name="Mizrachi E."/>
            <person name="Kullan A."/>
            <person name="Hussey S."/>
            <person name="Pinard D."/>
            <person name="Van D."/>
            <person name="Singh P."/>
            <person name="Van J."/>
            <person name="Silva-Junior O."/>
            <person name="Togawa R."/>
            <person name="Pappas M."/>
            <person name="Faria D."/>
            <person name="Sansaloni C."/>
            <person name="Petroli C."/>
            <person name="Yang X."/>
            <person name="Ranjan P."/>
            <person name="Tschaplinski T."/>
            <person name="Ye C."/>
            <person name="Li T."/>
            <person name="Sterck L."/>
            <person name="Vanneste K."/>
            <person name="Murat F."/>
            <person name="Soler M."/>
            <person name="Clemente H."/>
            <person name="Saidi N."/>
            <person name="Cassan-Wang H."/>
            <person name="Dunand C."/>
            <person name="Hefer C."/>
            <person name="Bornberg-Bauer E."/>
            <person name="Kersting A."/>
            <person name="Vining K."/>
            <person name="Amarasinghe V."/>
            <person name="Ranik M."/>
            <person name="Naithani S."/>
            <person name="Elser J."/>
            <person name="Boyd A."/>
            <person name="Liston A."/>
            <person name="Spatafora J."/>
            <person name="Dharmwardhana P."/>
            <person name="Raja R."/>
            <person name="Sullivan C."/>
            <person name="Romanel E."/>
            <person name="Alves-Ferreira M."/>
            <person name="Kulheim C."/>
            <person name="Foley W."/>
            <person name="Carocha V."/>
            <person name="Paiva J."/>
            <person name="Kudrna D."/>
            <person name="Brommonschenkel S."/>
            <person name="Pasquali G."/>
            <person name="Byrne M."/>
            <person name="Rigault P."/>
            <person name="Tibbits J."/>
            <person name="Spokevicius A."/>
            <person name="Jones R."/>
            <person name="Steane D."/>
            <person name="Vaillancourt R."/>
            <person name="Potts B."/>
            <person name="Joubert F."/>
            <person name="Barry K."/>
            <person name="Pappas G."/>
            <person name="Strauss S."/>
            <person name="Jaiswal P."/>
            <person name="Grima-Pettenati J."/>
            <person name="Salse J."/>
            <person name="Van D."/>
            <person name="Rokhsar D."/>
            <person name="Schmutz J."/>
        </authorList>
    </citation>
    <scope>NUCLEOTIDE SEQUENCE</scope>
    <source>
        <tissue evidence="3">Leaf extractions</tissue>
    </source>
</reference>
<dbReference type="PRINTS" id="PR00837">
    <property type="entry name" value="V5TPXLIKE"/>
</dbReference>